<dbReference type="Proteomes" id="UP000046395">
    <property type="component" value="Unassembled WGS sequence"/>
</dbReference>
<dbReference type="AlphaFoldDB" id="A0A5S6QNK6"/>
<accession>A0A5S6QNK6</accession>
<organism evidence="1 2">
    <name type="scientific">Trichuris muris</name>
    <name type="common">Mouse whipworm</name>
    <dbReference type="NCBI Taxonomy" id="70415"/>
    <lineage>
        <taxon>Eukaryota</taxon>
        <taxon>Metazoa</taxon>
        <taxon>Ecdysozoa</taxon>
        <taxon>Nematoda</taxon>
        <taxon>Enoplea</taxon>
        <taxon>Dorylaimia</taxon>
        <taxon>Trichinellida</taxon>
        <taxon>Trichuridae</taxon>
        <taxon>Trichuris</taxon>
    </lineage>
</organism>
<sequence>MRKSFDNMELEKEIQLRVQEQSIDLGAVVMTANDYLSLQERLVKQASPSWTWTESTSIPPHGGVLLNTVLAKASGSPKAEEQAPVFSGEPTEHPIWEEAIALIQFWPFRQPITKFNATKKSLSLVKSFVDALKRERGEAEIVTGVQKARLDKLEPPNEDDCPYLRNFIAVRTCLAMIKAHWFNVDDN</sequence>
<keyword evidence="1" id="KW-1185">Reference proteome</keyword>
<proteinExistence type="predicted"/>
<name>A0A5S6QNK6_TRIMR</name>
<protein>
    <submittedName>
        <fullName evidence="2">Uncharacterized protein</fullName>
    </submittedName>
</protein>
<dbReference type="WBParaSite" id="TMUE_2000008442.1">
    <property type="protein sequence ID" value="TMUE_2000008442.1"/>
    <property type="gene ID" value="WBGene00300281"/>
</dbReference>
<dbReference type="STRING" id="70415.A0A5S6QNK6"/>
<reference evidence="2" key="1">
    <citation type="submission" date="2019-12" db="UniProtKB">
        <authorList>
            <consortium name="WormBaseParasite"/>
        </authorList>
    </citation>
    <scope>IDENTIFICATION</scope>
</reference>
<evidence type="ECO:0000313" key="1">
    <source>
        <dbReference type="Proteomes" id="UP000046395"/>
    </source>
</evidence>
<evidence type="ECO:0000313" key="2">
    <source>
        <dbReference type="WBParaSite" id="TMUE_2000008442.1"/>
    </source>
</evidence>